<dbReference type="Gene3D" id="3.40.50.150">
    <property type="entry name" value="Vaccinia Virus protein VP39"/>
    <property type="match status" value="1"/>
</dbReference>
<proteinExistence type="predicted"/>
<dbReference type="SUPFAM" id="SSF53335">
    <property type="entry name" value="S-adenosyl-L-methionine-dependent methyltransferases"/>
    <property type="match status" value="1"/>
</dbReference>
<accession>A0A926F708</accession>
<dbReference type="Proteomes" id="UP000647416">
    <property type="component" value="Unassembled WGS sequence"/>
</dbReference>
<dbReference type="InterPro" id="IPR013216">
    <property type="entry name" value="Methyltransf_11"/>
</dbReference>
<name>A0A926F708_9FIRM</name>
<dbReference type="CDD" id="cd02440">
    <property type="entry name" value="AdoMet_MTases"/>
    <property type="match status" value="1"/>
</dbReference>
<reference evidence="2" key="1">
    <citation type="submission" date="2020-08" db="EMBL/GenBank/DDBJ databases">
        <title>Genome public.</title>
        <authorList>
            <person name="Liu C."/>
            <person name="Sun Q."/>
        </authorList>
    </citation>
    <scope>NUCLEOTIDE SEQUENCE</scope>
    <source>
        <strain evidence="2">NSJ-50</strain>
    </source>
</reference>
<keyword evidence="3" id="KW-1185">Reference proteome</keyword>
<keyword evidence="2" id="KW-0808">Transferase</keyword>
<keyword evidence="2" id="KW-0489">Methyltransferase</keyword>
<dbReference type="Pfam" id="PF08241">
    <property type="entry name" value="Methyltransf_11"/>
    <property type="match status" value="1"/>
</dbReference>
<dbReference type="InterPro" id="IPR029063">
    <property type="entry name" value="SAM-dependent_MTases_sf"/>
</dbReference>
<comment type="caution">
    <text evidence="2">The sequence shown here is derived from an EMBL/GenBank/DDBJ whole genome shotgun (WGS) entry which is preliminary data.</text>
</comment>
<evidence type="ECO:0000259" key="1">
    <source>
        <dbReference type="Pfam" id="PF08241"/>
    </source>
</evidence>
<feature type="domain" description="Methyltransferase type 11" evidence="1">
    <location>
        <begin position="44"/>
        <end position="142"/>
    </location>
</feature>
<dbReference type="RefSeq" id="WP_262431116.1">
    <property type="nucleotide sequence ID" value="NZ_JACRTE010000001.1"/>
</dbReference>
<evidence type="ECO:0000313" key="2">
    <source>
        <dbReference type="EMBL" id="MBC8595418.1"/>
    </source>
</evidence>
<protein>
    <submittedName>
        <fullName evidence="2">Class I SAM-dependent methyltransferase</fullName>
    </submittedName>
</protein>
<dbReference type="GO" id="GO:0008757">
    <property type="term" value="F:S-adenosylmethionine-dependent methyltransferase activity"/>
    <property type="evidence" value="ECO:0007669"/>
    <property type="project" value="InterPro"/>
</dbReference>
<organism evidence="2 3">
    <name type="scientific">Qingrenia yutianensis</name>
    <dbReference type="NCBI Taxonomy" id="2763676"/>
    <lineage>
        <taxon>Bacteria</taxon>
        <taxon>Bacillati</taxon>
        <taxon>Bacillota</taxon>
        <taxon>Clostridia</taxon>
        <taxon>Eubacteriales</taxon>
        <taxon>Oscillospiraceae</taxon>
        <taxon>Qingrenia</taxon>
    </lineage>
</organism>
<gene>
    <name evidence="2" type="ORF">H8706_00850</name>
</gene>
<sequence>MKYELSKKYCTENLMKKIMGPNPIKLEEELMQGHKIKKGAVVCDLGSGQGLTSVFLAKEYGFKVYASDLWSDPDENQKFFAEMGLTKNEIIAVKADAENLDFDKNFFDAVVSTDSYNYFGRNEKYLDEKLLPYVKNGGYIYISIPGMKKDCHDNLPKELLLSWTPEQLEYMHDVEYWKNIVSQCKGADVIEVSEMESNDEVWADWLKQENEYAVGDRKSMEAGGGKYLNFIKIVLQKR</sequence>
<dbReference type="GO" id="GO:0032259">
    <property type="term" value="P:methylation"/>
    <property type="evidence" value="ECO:0007669"/>
    <property type="project" value="UniProtKB-KW"/>
</dbReference>
<evidence type="ECO:0000313" key="3">
    <source>
        <dbReference type="Proteomes" id="UP000647416"/>
    </source>
</evidence>
<dbReference type="AlphaFoldDB" id="A0A926F708"/>
<dbReference type="EMBL" id="JACRTE010000001">
    <property type="protein sequence ID" value="MBC8595418.1"/>
    <property type="molecule type" value="Genomic_DNA"/>
</dbReference>